<accession>A0ABM5HJQ3</accession>
<reference evidence="6" key="1">
    <citation type="journal article" date="2021" name="Elife">
        <title>Highly contiguous assemblies of 101 drosophilid genomes.</title>
        <authorList>
            <person name="Kim B.Y."/>
            <person name="Wang J.R."/>
            <person name="Miller D.E."/>
            <person name="Barmina O."/>
            <person name="Delaney E."/>
            <person name="Thompson A."/>
            <person name="Comeault A.A."/>
            <person name="Peede D."/>
            <person name="D'Agostino E.R."/>
            <person name="Pelaez J."/>
            <person name="Aguilar J.M."/>
            <person name="Haji D."/>
            <person name="Matsunaga T."/>
            <person name="Armstrong E.E."/>
            <person name="Zych M."/>
            <person name="Ogawa Y."/>
            <person name="Stamenkovic-Radak M."/>
            <person name="Jelic M."/>
            <person name="Veselinovic M.S."/>
            <person name="Tanaskovic M."/>
            <person name="Eric P."/>
            <person name="Gao J.J."/>
            <person name="Katoh T.K."/>
            <person name="Toda M.J."/>
            <person name="Watabe H."/>
            <person name="Watada M."/>
            <person name="Davis J.S."/>
            <person name="Moyle L.C."/>
            <person name="Manoli G."/>
            <person name="Bertolini E."/>
            <person name="Kostal V."/>
            <person name="Hawley R.S."/>
            <person name="Takahashi A."/>
            <person name="Jones C.D."/>
            <person name="Price D.K."/>
            <person name="Whiteman N."/>
            <person name="Kopp A."/>
            <person name="Matute D.R."/>
            <person name="Petrov D.A."/>
        </authorList>
    </citation>
    <scope>NUCLEOTIDE SEQUENCE [LARGE SCALE GENOMIC DNA]</scope>
</reference>
<dbReference type="GeneID" id="108046290"/>
<dbReference type="EnsemblMetazoa" id="XM_017125897.2">
    <property type="protein sequence ID" value="XP_016981386.2"/>
    <property type="gene ID" value="LOC108046290"/>
</dbReference>
<dbReference type="Gene3D" id="1.25.10.10">
    <property type="entry name" value="Leucine-rich Repeat Variant"/>
    <property type="match status" value="2"/>
</dbReference>
<evidence type="ECO:0000256" key="1">
    <source>
        <dbReference type="ARBA" id="ARBA00010394"/>
    </source>
</evidence>
<evidence type="ECO:0000313" key="5">
    <source>
        <dbReference type="EnsemblMetazoa" id="XP_016981386.2"/>
    </source>
</evidence>
<dbReference type="RefSeq" id="XP_016981386.2">
    <property type="nucleotide sequence ID" value="XM_017125897.2"/>
</dbReference>
<proteinExistence type="inferred from homology"/>
<organism evidence="5 6">
    <name type="scientific">Drosophila rhopaloa</name>
    <name type="common">Fruit fly</name>
    <dbReference type="NCBI Taxonomy" id="1041015"/>
    <lineage>
        <taxon>Eukaryota</taxon>
        <taxon>Metazoa</taxon>
        <taxon>Ecdysozoa</taxon>
        <taxon>Arthropoda</taxon>
        <taxon>Hexapoda</taxon>
        <taxon>Insecta</taxon>
        <taxon>Pterygota</taxon>
        <taxon>Neoptera</taxon>
        <taxon>Endopterygota</taxon>
        <taxon>Diptera</taxon>
        <taxon>Brachycera</taxon>
        <taxon>Muscomorpha</taxon>
        <taxon>Ephydroidea</taxon>
        <taxon>Drosophilidae</taxon>
        <taxon>Drosophila</taxon>
        <taxon>Sophophora</taxon>
    </lineage>
</organism>
<dbReference type="InterPro" id="IPR032413">
    <property type="entry name" value="Arm_3"/>
</dbReference>
<dbReference type="InterPro" id="IPR016024">
    <property type="entry name" value="ARM-type_fold"/>
</dbReference>
<dbReference type="Pfam" id="PF00514">
    <property type="entry name" value="Arm"/>
    <property type="match status" value="3"/>
</dbReference>
<comment type="similarity">
    <text evidence="1">Belongs to the importin alpha family.</text>
</comment>
<evidence type="ECO:0000256" key="2">
    <source>
        <dbReference type="ARBA" id="ARBA00022448"/>
    </source>
</evidence>
<evidence type="ECO:0000313" key="6">
    <source>
        <dbReference type="Proteomes" id="UP001652680"/>
    </source>
</evidence>
<dbReference type="Pfam" id="PF16186">
    <property type="entry name" value="Arm_3"/>
    <property type="match status" value="1"/>
</dbReference>
<reference evidence="5" key="2">
    <citation type="submission" date="2025-05" db="UniProtKB">
        <authorList>
            <consortium name="EnsemblMetazoa"/>
        </authorList>
    </citation>
    <scope>IDENTIFICATION</scope>
</reference>
<evidence type="ECO:0000256" key="4">
    <source>
        <dbReference type="SAM" id="MobiDB-lite"/>
    </source>
</evidence>
<feature type="region of interest" description="Disordered" evidence="4">
    <location>
        <begin position="1"/>
        <end position="21"/>
    </location>
</feature>
<keyword evidence="3" id="KW-0653">Protein transport</keyword>
<dbReference type="InterPro" id="IPR000225">
    <property type="entry name" value="Armadillo"/>
</dbReference>
<dbReference type="PANTHER" id="PTHR23316">
    <property type="entry name" value="IMPORTIN ALPHA"/>
    <property type="match status" value="1"/>
</dbReference>
<evidence type="ECO:0000256" key="3">
    <source>
        <dbReference type="ARBA" id="ARBA00022927"/>
    </source>
</evidence>
<keyword evidence="2" id="KW-0813">Transport</keyword>
<keyword evidence="6" id="KW-1185">Reference proteome</keyword>
<name>A0ABM5HJQ3_DRORH</name>
<feature type="compositionally biased region" description="Basic residues" evidence="4">
    <location>
        <begin position="1"/>
        <end position="10"/>
    </location>
</feature>
<dbReference type="InterPro" id="IPR011989">
    <property type="entry name" value="ARM-like"/>
</dbReference>
<protein>
    <recommendedName>
        <fullName evidence="7">Importin subunit alpha</fullName>
    </recommendedName>
</protein>
<dbReference type="SUPFAM" id="SSF48371">
    <property type="entry name" value="ARM repeat"/>
    <property type="match status" value="1"/>
</dbReference>
<sequence length="385" mass="42355">MASHKRKFFKKGQTAPEKRWRRQEQAIRNEERQQERMLKKVPSLGHLTHFATTVFNAPNREGKVEAAIATCQMLSSHAVPALDDLAHSNILTILVESLGQENPLLQLEAANAVKDIAYASPEHSLQIATSGAVPLLAELIVSPYYKVCEQAVCALVNIIAESPSLRDFIVNHGVVEKLIYLLGHNEIIVQKSALLCLANIATGSDEQIQVLLNHNVMSCMPALLSHSKESVRCEALWFLFKIASGNAMQKQAVVDAGLLPKVAENLRIGRAALKTPGFLTICVLAINSNRNFLLSLIRLCVIPGLCDLLGCQDDTTVTYYVLFLLGLMLGVDASYAEEVAGIIQFSEGLRKIQALLNHADVDVHQLARQLIWQYFSDNASNGTQI</sequence>
<dbReference type="Proteomes" id="UP001652680">
    <property type="component" value="Unassembled WGS sequence"/>
</dbReference>
<evidence type="ECO:0008006" key="7">
    <source>
        <dbReference type="Google" id="ProtNLM"/>
    </source>
</evidence>
<dbReference type="SMART" id="SM00185">
    <property type="entry name" value="ARM"/>
    <property type="match status" value="6"/>
</dbReference>